<evidence type="ECO:0000313" key="2">
    <source>
        <dbReference type="Proteomes" id="UP000251995"/>
    </source>
</evidence>
<dbReference type="Pfam" id="PF18143">
    <property type="entry name" value="HAD_SAK_2"/>
    <property type="match status" value="1"/>
</dbReference>
<protein>
    <submittedName>
        <fullName evidence="1">Uncharacterized protein</fullName>
    </submittedName>
</protein>
<dbReference type="EMBL" id="CP025198">
    <property type="protein sequence ID" value="AXE38324.1"/>
    <property type="molecule type" value="Genomic_DNA"/>
</dbReference>
<dbReference type="KEGG" id="acij:JS278_01144"/>
<reference evidence="1 2" key="1">
    <citation type="submission" date="2017-12" db="EMBL/GenBank/DDBJ databases">
        <title>The whole genome sequence of the Acidipropionibacterium virtanenii sp. nov. type strain JS278.</title>
        <authorList>
            <person name="Laine P."/>
            <person name="Deptula P."/>
            <person name="Varmanen P."/>
            <person name="Auvinen P."/>
        </authorList>
    </citation>
    <scope>NUCLEOTIDE SEQUENCE [LARGE SCALE GENOMIC DNA]</scope>
    <source>
        <strain evidence="1 2">JS278</strain>
    </source>
</reference>
<dbReference type="AlphaFoldDB" id="A0A344USS6"/>
<sequence length="201" mass="22342">MGGINIYLDIDGVLNRYGPVRRGRTGADPVDPDEDEWSAYTSAGGVLMWPPEMMARINRLLAAPEVTPYWLTTWESEAAVFGEQVGLEGSADWTWLPSRGLSADGRWQKFASIRDHVDQTDPIFAVWLDDDLAHESEARRWARRSGRVLAFAPEPMVGLRPSELARIEELVAEALRTGRSPMAGRALRIPGGGRRRTARGD</sequence>
<evidence type="ECO:0000313" key="1">
    <source>
        <dbReference type="EMBL" id="AXE38324.1"/>
    </source>
</evidence>
<dbReference type="RefSeq" id="WP_114044350.1">
    <property type="nucleotide sequence ID" value="NZ_CP025198.1"/>
</dbReference>
<dbReference type="OrthoDB" id="5124141at2"/>
<keyword evidence="2" id="KW-1185">Reference proteome</keyword>
<proteinExistence type="predicted"/>
<dbReference type="Proteomes" id="UP000251995">
    <property type="component" value="Chromosome"/>
</dbReference>
<gene>
    <name evidence="1" type="ORF">JS278_01144</name>
</gene>
<organism evidence="1 2">
    <name type="scientific">Acidipropionibacterium virtanenii</name>
    <dbReference type="NCBI Taxonomy" id="2057246"/>
    <lineage>
        <taxon>Bacteria</taxon>
        <taxon>Bacillati</taxon>
        <taxon>Actinomycetota</taxon>
        <taxon>Actinomycetes</taxon>
        <taxon>Propionibacteriales</taxon>
        <taxon>Propionibacteriaceae</taxon>
        <taxon>Acidipropionibacterium</taxon>
    </lineage>
</organism>
<accession>A0A344USS6</accession>
<name>A0A344USS6_9ACTN</name>